<reference evidence="3" key="1">
    <citation type="submission" date="2016-08" db="EMBL/GenBank/DDBJ databases">
        <authorList>
            <person name="Merda D."/>
            <person name="Briand M."/>
            <person name="Taghouti G."/>
            <person name="Carrere S."/>
            <person name="Gouzy J."/>
            <person name="Portier P."/>
            <person name="Jacques M.-A."/>
            <person name="Fischer-Le Saux M."/>
        </authorList>
    </citation>
    <scope>NUCLEOTIDE SEQUENCE [LARGE SCALE GENOMIC DNA]</scope>
    <source>
        <strain evidence="3">CFBP1156</strain>
    </source>
</reference>
<sequence>MDSLFGSFMQTIPVPAPADFDYDALLRAHLEQIFNERDPDRRSAALVKLYHANAEMLDPEGSYIGLKAISERIDELLASFPEDFSFRADGRGLGLGNVACLAWKLGAPAVEAAISGVDVVHLQDGRIKSVYVLIGADDQQSREG</sequence>
<proteinExistence type="predicted"/>
<dbReference type="OrthoDB" id="7064268at2"/>
<comment type="caution">
    <text evidence="2">The sequence shown here is derived from an EMBL/GenBank/DDBJ whole genome shotgun (WGS) entry which is preliminary data.</text>
</comment>
<evidence type="ECO:0000313" key="3">
    <source>
        <dbReference type="Proteomes" id="UP000238261"/>
    </source>
</evidence>
<evidence type="ECO:0000313" key="2">
    <source>
        <dbReference type="EMBL" id="PPU98136.1"/>
    </source>
</evidence>
<organism evidence="2 3">
    <name type="scientific">Xanthomonas hyacinthi</name>
    <dbReference type="NCBI Taxonomy" id="56455"/>
    <lineage>
        <taxon>Bacteria</taxon>
        <taxon>Pseudomonadati</taxon>
        <taxon>Pseudomonadota</taxon>
        <taxon>Gammaproteobacteria</taxon>
        <taxon>Lysobacterales</taxon>
        <taxon>Lysobacteraceae</taxon>
        <taxon>Xanthomonas</taxon>
    </lineage>
</organism>
<dbReference type="SUPFAM" id="SSF54427">
    <property type="entry name" value="NTF2-like"/>
    <property type="match status" value="1"/>
</dbReference>
<feature type="domain" description="SnoaL-like" evidence="1">
    <location>
        <begin position="27"/>
        <end position="129"/>
    </location>
</feature>
<dbReference type="EMBL" id="MDEG01000005">
    <property type="protein sequence ID" value="PPU98136.1"/>
    <property type="molecule type" value="Genomic_DNA"/>
</dbReference>
<dbReference type="Pfam" id="PF12680">
    <property type="entry name" value="SnoaL_2"/>
    <property type="match status" value="1"/>
</dbReference>
<dbReference type="RefSeq" id="WP_104558361.1">
    <property type="nucleotide sequence ID" value="NZ_CP043476.1"/>
</dbReference>
<evidence type="ECO:0000259" key="1">
    <source>
        <dbReference type="Pfam" id="PF12680"/>
    </source>
</evidence>
<name>A0A2S7EYA4_9XANT</name>
<dbReference type="Proteomes" id="UP000238261">
    <property type="component" value="Unassembled WGS sequence"/>
</dbReference>
<accession>A0A2S7EYA4</accession>
<gene>
    <name evidence="2" type="ORF">XhyaCFBP1156_07925</name>
</gene>
<dbReference type="Gene3D" id="3.10.450.50">
    <property type="match status" value="1"/>
</dbReference>
<dbReference type="AlphaFoldDB" id="A0A2S7EYA4"/>
<dbReference type="InterPro" id="IPR032710">
    <property type="entry name" value="NTF2-like_dom_sf"/>
</dbReference>
<protein>
    <recommendedName>
        <fullName evidence="1">SnoaL-like domain-containing protein</fullName>
    </recommendedName>
</protein>
<keyword evidence="3" id="KW-1185">Reference proteome</keyword>
<dbReference type="InterPro" id="IPR037401">
    <property type="entry name" value="SnoaL-like"/>
</dbReference>